<protein>
    <submittedName>
        <fullName evidence="3">Uncharacterized protein</fullName>
    </submittedName>
</protein>
<keyword evidence="2" id="KW-0472">Membrane</keyword>
<dbReference type="PANTHER" id="PTHR32309">
    <property type="entry name" value="TYROSINE-PROTEIN KINASE"/>
    <property type="match status" value="1"/>
</dbReference>
<dbReference type="RefSeq" id="WP_171202867.1">
    <property type="nucleotide sequence ID" value="NZ_JABEMA010000092.1"/>
</dbReference>
<dbReference type="Proteomes" id="UP000555552">
    <property type="component" value="Unassembled WGS sequence"/>
</dbReference>
<name>A0A849BPV9_9ACTN</name>
<keyword evidence="2" id="KW-1133">Transmembrane helix</keyword>
<sequence length="504" mass="49480">MRRPSAPRPGAPLVALALVLVGALLGAVVGGVLGATRPTSSTATVLLALQPDSSVSANADATLDPAVDVSDAFLQTELVYLGSDRFTSAVEAASGGEDVDLEATRVNQSNVVQLSATAGSPDTALAAAEAASSSYVDRRTQQAADRLDAQAQAVQSELDVVLQQIASASDGAVLPPNGGQVTALQGRYENLLTLASSVALARQSADQGATVIQPPVLVEPDGVPAGVLGAVLGGLLGALAGAGAAVLWRRRSTTVQDASDLAGVGGVLAPRLPRSSGGDLAVGSASPLAGAAARQSAQLVAGRGEAAFVLAVVGAGDGAGTSTVAAHHAAALARRAPVLLVCAADAVAADGATSAGSHLLGVDRGAAGLLDLPAGGRAPVAPEEVLAVAQRTGVEDLLVVTAGSGSGSASDLEHLVDRGLVAALRATGHDVVLDVPPLERSGAASRLASQVDAVALVVGLGLTAREDVAVGVRALERDGRAPAVVLTDPGPRRRSARHGGTAGA</sequence>
<dbReference type="InterPro" id="IPR027417">
    <property type="entry name" value="P-loop_NTPase"/>
</dbReference>
<feature type="non-terminal residue" evidence="3">
    <location>
        <position position="504"/>
    </location>
</feature>
<gene>
    <name evidence="3" type="ORF">HLB09_08020</name>
</gene>
<comment type="caution">
    <text evidence="3">The sequence shown here is derived from an EMBL/GenBank/DDBJ whole genome shotgun (WGS) entry which is preliminary data.</text>
</comment>
<dbReference type="PANTHER" id="PTHR32309:SF31">
    <property type="entry name" value="CAPSULAR EXOPOLYSACCHARIDE FAMILY"/>
    <property type="match status" value="1"/>
</dbReference>
<dbReference type="Gene3D" id="3.40.50.300">
    <property type="entry name" value="P-loop containing nucleotide triphosphate hydrolases"/>
    <property type="match status" value="1"/>
</dbReference>
<dbReference type="InterPro" id="IPR050445">
    <property type="entry name" value="Bact_polysacc_biosynth/exp"/>
</dbReference>
<feature type="transmembrane region" description="Helical" evidence="2">
    <location>
        <begin position="225"/>
        <end position="248"/>
    </location>
</feature>
<dbReference type="SUPFAM" id="SSF52540">
    <property type="entry name" value="P-loop containing nucleoside triphosphate hydrolases"/>
    <property type="match status" value="1"/>
</dbReference>
<reference evidence="3 4" key="1">
    <citation type="submission" date="2020-05" db="EMBL/GenBank/DDBJ databases">
        <title>MicrobeNet Type strains.</title>
        <authorList>
            <person name="Nicholson A.C."/>
        </authorList>
    </citation>
    <scope>NUCLEOTIDE SEQUENCE [LARGE SCALE GENOMIC DNA]</scope>
    <source>
        <strain evidence="3 4">JCM 14547</strain>
    </source>
</reference>
<keyword evidence="4" id="KW-1185">Reference proteome</keyword>
<evidence type="ECO:0000256" key="2">
    <source>
        <dbReference type="SAM" id="Phobius"/>
    </source>
</evidence>
<evidence type="ECO:0000313" key="3">
    <source>
        <dbReference type="EMBL" id="NNH23037.1"/>
    </source>
</evidence>
<evidence type="ECO:0000313" key="4">
    <source>
        <dbReference type="Proteomes" id="UP000555552"/>
    </source>
</evidence>
<feature type="region of interest" description="Disordered" evidence="1">
    <location>
        <begin position="484"/>
        <end position="504"/>
    </location>
</feature>
<organism evidence="3 4">
    <name type="scientific">Pseudokineococcus marinus</name>
    <dbReference type="NCBI Taxonomy" id="351215"/>
    <lineage>
        <taxon>Bacteria</taxon>
        <taxon>Bacillati</taxon>
        <taxon>Actinomycetota</taxon>
        <taxon>Actinomycetes</taxon>
        <taxon>Kineosporiales</taxon>
        <taxon>Kineosporiaceae</taxon>
        <taxon>Pseudokineococcus</taxon>
    </lineage>
</organism>
<keyword evidence="2" id="KW-0812">Transmembrane</keyword>
<dbReference type="EMBL" id="JABEMA010000092">
    <property type="protein sequence ID" value="NNH23037.1"/>
    <property type="molecule type" value="Genomic_DNA"/>
</dbReference>
<evidence type="ECO:0000256" key="1">
    <source>
        <dbReference type="SAM" id="MobiDB-lite"/>
    </source>
</evidence>
<proteinExistence type="predicted"/>
<accession>A0A849BPV9</accession>
<dbReference type="AlphaFoldDB" id="A0A849BPV9"/>